<keyword evidence="5 7" id="KW-1133">Transmembrane helix</keyword>
<name>A0A840REN8_9NEIS</name>
<keyword evidence="9" id="KW-1185">Reference proteome</keyword>
<comment type="similarity">
    <text evidence="2">Belongs to the chromate ion transporter (CHR) (TC 2.A.51) family.</text>
</comment>
<comment type="subcellular location">
    <subcellularLocation>
        <location evidence="1">Cell membrane</location>
        <topology evidence="1">Multi-pass membrane protein</topology>
    </subcellularLocation>
</comment>
<proteinExistence type="inferred from homology"/>
<organism evidence="8 9">
    <name type="scientific">Silvimonas terrae</name>
    <dbReference type="NCBI Taxonomy" id="300266"/>
    <lineage>
        <taxon>Bacteria</taxon>
        <taxon>Pseudomonadati</taxon>
        <taxon>Pseudomonadota</taxon>
        <taxon>Betaproteobacteria</taxon>
        <taxon>Neisseriales</taxon>
        <taxon>Chitinibacteraceae</taxon>
        <taxon>Silvimonas</taxon>
    </lineage>
</organism>
<accession>A0A840REN8</accession>
<dbReference type="AlphaFoldDB" id="A0A840REN8"/>
<evidence type="ECO:0000313" key="8">
    <source>
        <dbReference type="EMBL" id="MBB5191467.1"/>
    </source>
</evidence>
<comment type="caution">
    <text evidence="8">The sequence shown here is derived from an EMBL/GenBank/DDBJ whole genome shotgun (WGS) entry which is preliminary data.</text>
</comment>
<evidence type="ECO:0000256" key="7">
    <source>
        <dbReference type="SAM" id="Phobius"/>
    </source>
</evidence>
<dbReference type="GO" id="GO:0005886">
    <property type="term" value="C:plasma membrane"/>
    <property type="evidence" value="ECO:0007669"/>
    <property type="project" value="UniProtKB-SubCell"/>
</dbReference>
<protein>
    <submittedName>
        <fullName evidence="8">Chromate transporter</fullName>
    </submittedName>
</protein>
<dbReference type="PANTHER" id="PTHR43663">
    <property type="entry name" value="CHROMATE TRANSPORT PROTEIN-RELATED"/>
    <property type="match status" value="1"/>
</dbReference>
<keyword evidence="3" id="KW-1003">Cell membrane</keyword>
<feature type="transmembrane region" description="Helical" evidence="7">
    <location>
        <begin position="48"/>
        <end position="66"/>
    </location>
</feature>
<evidence type="ECO:0000256" key="2">
    <source>
        <dbReference type="ARBA" id="ARBA00005262"/>
    </source>
</evidence>
<dbReference type="Pfam" id="PF02417">
    <property type="entry name" value="Chromate_transp"/>
    <property type="match status" value="1"/>
</dbReference>
<dbReference type="RefSeq" id="WP_184100508.1">
    <property type="nucleotide sequence ID" value="NZ_JACHHN010000004.1"/>
</dbReference>
<reference evidence="8 9" key="1">
    <citation type="submission" date="2020-08" db="EMBL/GenBank/DDBJ databases">
        <title>Genomic Encyclopedia of Type Strains, Phase IV (KMG-IV): sequencing the most valuable type-strain genomes for metagenomic binning, comparative biology and taxonomic classification.</title>
        <authorList>
            <person name="Goeker M."/>
        </authorList>
    </citation>
    <scope>NUCLEOTIDE SEQUENCE [LARGE SCALE GENOMIC DNA]</scope>
    <source>
        <strain evidence="8 9">DSM 18233</strain>
    </source>
</reference>
<evidence type="ECO:0000256" key="6">
    <source>
        <dbReference type="ARBA" id="ARBA00023136"/>
    </source>
</evidence>
<feature type="transmembrane region" description="Helical" evidence="7">
    <location>
        <begin position="155"/>
        <end position="172"/>
    </location>
</feature>
<evidence type="ECO:0000256" key="4">
    <source>
        <dbReference type="ARBA" id="ARBA00022692"/>
    </source>
</evidence>
<feature type="transmembrane region" description="Helical" evidence="7">
    <location>
        <begin position="73"/>
        <end position="94"/>
    </location>
</feature>
<dbReference type="InterPro" id="IPR003370">
    <property type="entry name" value="Chromate_transpt"/>
</dbReference>
<evidence type="ECO:0000256" key="3">
    <source>
        <dbReference type="ARBA" id="ARBA00022475"/>
    </source>
</evidence>
<sequence length="173" mass="18865">MSILIQLFLQFVLISLLAFGGASATLPEMHRFLVVQHHWVDDHTFSSLYAISQAAPGPNVLFVALFGWHVAGLAGAAVTLFAMCIPAALLALLVEHYMSRYPHHTWHLVLRRALAPITIGLVFATALIVFQGAPVHIGAILLVIATTWITLRTRFNALWLIALGALLGVLGWV</sequence>
<dbReference type="GO" id="GO:0015109">
    <property type="term" value="F:chromate transmembrane transporter activity"/>
    <property type="evidence" value="ECO:0007669"/>
    <property type="project" value="InterPro"/>
</dbReference>
<evidence type="ECO:0000313" key="9">
    <source>
        <dbReference type="Proteomes" id="UP000543030"/>
    </source>
</evidence>
<evidence type="ECO:0000256" key="1">
    <source>
        <dbReference type="ARBA" id="ARBA00004651"/>
    </source>
</evidence>
<feature type="transmembrane region" description="Helical" evidence="7">
    <location>
        <begin position="114"/>
        <end position="143"/>
    </location>
</feature>
<keyword evidence="4 7" id="KW-0812">Transmembrane</keyword>
<dbReference type="PANTHER" id="PTHR43663:SF1">
    <property type="entry name" value="CHROMATE TRANSPORTER"/>
    <property type="match status" value="1"/>
</dbReference>
<gene>
    <name evidence="8" type="ORF">HNQ50_002197</name>
</gene>
<dbReference type="InterPro" id="IPR052518">
    <property type="entry name" value="CHR_Transporter"/>
</dbReference>
<dbReference type="Proteomes" id="UP000543030">
    <property type="component" value="Unassembled WGS sequence"/>
</dbReference>
<evidence type="ECO:0000256" key="5">
    <source>
        <dbReference type="ARBA" id="ARBA00022989"/>
    </source>
</evidence>
<keyword evidence="6 7" id="KW-0472">Membrane</keyword>
<dbReference type="EMBL" id="JACHHN010000004">
    <property type="protein sequence ID" value="MBB5191467.1"/>
    <property type="molecule type" value="Genomic_DNA"/>
</dbReference>